<keyword evidence="1" id="KW-0812">Transmembrane</keyword>
<dbReference type="AlphaFoldDB" id="A0A379B444"/>
<dbReference type="Proteomes" id="UP000254280">
    <property type="component" value="Unassembled WGS sequence"/>
</dbReference>
<evidence type="ECO:0000256" key="1">
    <source>
        <dbReference type="SAM" id="Phobius"/>
    </source>
</evidence>
<reference evidence="2 3" key="1">
    <citation type="submission" date="2018-06" db="EMBL/GenBank/DDBJ databases">
        <authorList>
            <consortium name="Pathogen Informatics"/>
            <person name="Doyle S."/>
        </authorList>
    </citation>
    <scope>NUCLEOTIDE SEQUENCE [LARGE SCALE GENOMIC DNA]</scope>
    <source>
        <strain evidence="2 3">NCTC10699</strain>
    </source>
</reference>
<feature type="transmembrane region" description="Helical" evidence="1">
    <location>
        <begin position="5"/>
        <end position="26"/>
    </location>
</feature>
<dbReference type="EMBL" id="UGSS01000002">
    <property type="protein sequence ID" value="SUB33405.1"/>
    <property type="molecule type" value="Genomic_DNA"/>
</dbReference>
<evidence type="ECO:0008006" key="4">
    <source>
        <dbReference type="Google" id="ProtNLM"/>
    </source>
</evidence>
<keyword evidence="3" id="KW-1185">Reference proteome</keyword>
<name>A0A379B444_9PAST</name>
<keyword evidence="1" id="KW-0472">Membrane</keyword>
<sequence length="52" mass="5944">MNKNLLFFITSSALTLLSIEIFYLAIPLTVLSLGYSTVEVSWCTFAFFYQLL</sequence>
<evidence type="ECO:0000313" key="2">
    <source>
        <dbReference type="EMBL" id="SUB33405.1"/>
    </source>
</evidence>
<proteinExistence type="predicted"/>
<evidence type="ECO:0000313" key="3">
    <source>
        <dbReference type="Proteomes" id="UP000254280"/>
    </source>
</evidence>
<protein>
    <recommendedName>
        <fullName evidence="4">MFS transporter</fullName>
    </recommendedName>
</protein>
<accession>A0A379B444</accession>
<gene>
    <name evidence="2" type="ORF">NCTC10699_01022</name>
</gene>
<organism evidence="2 3">
    <name type="scientific">[Pasteurella] mairii</name>
    <dbReference type="NCBI Taxonomy" id="757"/>
    <lineage>
        <taxon>Bacteria</taxon>
        <taxon>Pseudomonadati</taxon>
        <taxon>Pseudomonadota</taxon>
        <taxon>Gammaproteobacteria</taxon>
        <taxon>Pasteurellales</taxon>
        <taxon>Pasteurellaceae</taxon>
    </lineage>
</organism>
<keyword evidence="1" id="KW-1133">Transmembrane helix</keyword>